<feature type="transmembrane region" description="Helical" evidence="1">
    <location>
        <begin position="59"/>
        <end position="77"/>
    </location>
</feature>
<accession>K2S1U1</accession>
<dbReference type="InParanoid" id="K2S1U1"/>
<sequence length="78" mass="9116">MSKVSNEKSPSEPEVETSNSWPRVTILHLGILIWTIYCYTHVRLQTQDDTVSRHVRIRAMRSIYANAYCIILAAYRFD</sequence>
<evidence type="ECO:0000313" key="3">
    <source>
        <dbReference type="Proteomes" id="UP000007129"/>
    </source>
</evidence>
<dbReference type="VEuPathDB" id="FungiDB:MPH_03763"/>
<keyword evidence="1" id="KW-0472">Membrane</keyword>
<dbReference type="AlphaFoldDB" id="K2S1U1"/>
<name>K2S1U1_MACPH</name>
<dbReference type="HOGENOM" id="CLU_2622472_0_0_1"/>
<organism evidence="2 3">
    <name type="scientific">Macrophomina phaseolina (strain MS6)</name>
    <name type="common">Charcoal rot fungus</name>
    <dbReference type="NCBI Taxonomy" id="1126212"/>
    <lineage>
        <taxon>Eukaryota</taxon>
        <taxon>Fungi</taxon>
        <taxon>Dikarya</taxon>
        <taxon>Ascomycota</taxon>
        <taxon>Pezizomycotina</taxon>
        <taxon>Dothideomycetes</taxon>
        <taxon>Dothideomycetes incertae sedis</taxon>
        <taxon>Botryosphaeriales</taxon>
        <taxon>Botryosphaeriaceae</taxon>
        <taxon>Macrophomina</taxon>
    </lineage>
</organism>
<dbReference type="EMBL" id="AHHD01000168">
    <property type="protein sequence ID" value="EKG18947.1"/>
    <property type="molecule type" value="Genomic_DNA"/>
</dbReference>
<protein>
    <submittedName>
        <fullName evidence="2">Uncharacterized protein</fullName>
    </submittedName>
</protein>
<comment type="caution">
    <text evidence="2">The sequence shown here is derived from an EMBL/GenBank/DDBJ whole genome shotgun (WGS) entry which is preliminary data.</text>
</comment>
<proteinExistence type="predicted"/>
<gene>
    <name evidence="2" type="ORF">MPH_03763</name>
</gene>
<feature type="transmembrane region" description="Helical" evidence="1">
    <location>
        <begin position="20"/>
        <end position="39"/>
    </location>
</feature>
<evidence type="ECO:0000313" key="2">
    <source>
        <dbReference type="EMBL" id="EKG18947.1"/>
    </source>
</evidence>
<reference evidence="2 3" key="1">
    <citation type="journal article" date="2012" name="BMC Genomics">
        <title>Tools to kill: Genome of one of the most destructive plant pathogenic fungi Macrophomina phaseolina.</title>
        <authorList>
            <person name="Islam M.S."/>
            <person name="Haque M.S."/>
            <person name="Islam M.M."/>
            <person name="Emdad E.M."/>
            <person name="Halim A."/>
            <person name="Hossen Q.M.M."/>
            <person name="Hossain M.Z."/>
            <person name="Ahmed B."/>
            <person name="Rahim S."/>
            <person name="Rahman M.S."/>
            <person name="Alam M.M."/>
            <person name="Hou S."/>
            <person name="Wan X."/>
            <person name="Saito J.A."/>
            <person name="Alam M."/>
        </authorList>
    </citation>
    <scope>NUCLEOTIDE SEQUENCE [LARGE SCALE GENOMIC DNA]</scope>
    <source>
        <strain evidence="2 3">MS6</strain>
    </source>
</reference>
<dbReference type="Proteomes" id="UP000007129">
    <property type="component" value="Unassembled WGS sequence"/>
</dbReference>
<evidence type="ECO:0000256" key="1">
    <source>
        <dbReference type="SAM" id="Phobius"/>
    </source>
</evidence>
<keyword evidence="1" id="KW-0812">Transmembrane</keyword>
<keyword evidence="1" id="KW-1133">Transmembrane helix</keyword>